<dbReference type="EMBL" id="CZBE01000031">
    <property type="protein sequence ID" value="CUQ15653.1"/>
    <property type="molecule type" value="Genomic_DNA"/>
</dbReference>
<evidence type="ECO:0000256" key="1">
    <source>
        <dbReference type="ARBA" id="ARBA00022448"/>
    </source>
</evidence>
<evidence type="ECO:0000256" key="2">
    <source>
        <dbReference type="ARBA" id="ARBA00022485"/>
    </source>
</evidence>
<accession>A0A174TZZ3</accession>
<feature type="domain" description="4Fe-4S ferredoxin-type" evidence="8">
    <location>
        <begin position="3"/>
        <end position="33"/>
    </location>
</feature>
<reference evidence="9 10" key="1">
    <citation type="submission" date="2015-09" db="EMBL/GenBank/DDBJ databases">
        <authorList>
            <consortium name="Pathogen Informatics"/>
        </authorList>
    </citation>
    <scope>NUCLEOTIDE SEQUENCE [LARGE SCALE GENOMIC DNA]</scope>
    <source>
        <strain evidence="9 10">2789STDY5834939</strain>
    </source>
</reference>
<dbReference type="PANTHER" id="PTHR43177">
    <property type="entry name" value="PROTEIN NRFC"/>
    <property type="match status" value="1"/>
</dbReference>
<evidence type="ECO:0000313" key="10">
    <source>
        <dbReference type="Proteomes" id="UP000095765"/>
    </source>
</evidence>
<dbReference type="PROSITE" id="PS51379">
    <property type="entry name" value="4FE4S_FER_2"/>
    <property type="match status" value="2"/>
</dbReference>
<dbReference type="AlphaFoldDB" id="A0A174TZZ3"/>
<name>A0A174TZZ3_9FIRM</name>
<dbReference type="PROSITE" id="PS00198">
    <property type="entry name" value="4FE4S_FER_1"/>
    <property type="match status" value="1"/>
</dbReference>
<keyword evidence="6" id="KW-0408">Iron</keyword>
<keyword evidence="3" id="KW-0479">Metal-binding</keyword>
<evidence type="ECO:0000256" key="5">
    <source>
        <dbReference type="ARBA" id="ARBA00022982"/>
    </source>
</evidence>
<keyword evidence="1" id="KW-0813">Transport</keyword>
<dbReference type="Pfam" id="PF13247">
    <property type="entry name" value="Fer4_11"/>
    <property type="match status" value="1"/>
</dbReference>
<gene>
    <name evidence="9" type="primary">dmsB_5</name>
    <name evidence="9" type="ORF">ERS852551_03350</name>
</gene>
<evidence type="ECO:0000256" key="3">
    <source>
        <dbReference type="ARBA" id="ARBA00022723"/>
    </source>
</evidence>
<dbReference type="Gene3D" id="3.30.70.20">
    <property type="match status" value="2"/>
</dbReference>
<keyword evidence="2" id="KW-0004">4Fe-4S</keyword>
<organism evidence="9 10">
    <name type="scientific">Anaerotruncus colihominis</name>
    <dbReference type="NCBI Taxonomy" id="169435"/>
    <lineage>
        <taxon>Bacteria</taxon>
        <taxon>Bacillati</taxon>
        <taxon>Bacillota</taxon>
        <taxon>Clostridia</taxon>
        <taxon>Eubacteriales</taxon>
        <taxon>Oscillospiraceae</taxon>
        <taxon>Anaerotruncus</taxon>
    </lineage>
</organism>
<proteinExistence type="predicted"/>
<keyword evidence="5" id="KW-0249">Electron transport</keyword>
<dbReference type="Proteomes" id="UP000095765">
    <property type="component" value="Unassembled WGS sequence"/>
</dbReference>
<sequence length="171" mass="18619">MKYYIVFDPERCCACHACSVACMDQNDTDVEAGELPLRRVFNEELGCDVLDCAYLSAACAHCDDAPCVMACPVGCLQKDYDTGMTVYDNTRCIGCRSCGMACPFGAPRYLPDSGKMVKCDGCNERLKSGLMPACVRACTFGALTCMNEEEYQNSVKARALHAMLLATGHRS</sequence>
<protein>
    <submittedName>
        <fullName evidence="9">DMSO reductase iron-sulfur subunit</fullName>
    </submittedName>
</protein>
<dbReference type="InterPro" id="IPR017896">
    <property type="entry name" value="4Fe4S_Fe-S-bd"/>
</dbReference>
<evidence type="ECO:0000256" key="4">
    <source>
        <dbReference type="ARBA" id="ARBA00022737"/>
    </source>
</evidence>
<evidence type="ECO:0000313" key="9">
    <source>
        <dbReference type="EMBL" id="CUQ15653.1"/>
    </source>
</evidence>
<dbReference type="InterPro" id="IPR050954">
    <property type="entry name" value="ET_IronSulfur_Cluster-Binding"/>
</dbReference>
<evidence type="ECO:0000259" key="8">
    <source>
        <dbReference type="PROSITE" id="PS51379"/>
    </source>
</evidence>
<keyword evidence="4" id="KW-0677">Repeat</keyword>
<evidence type="ECO:0000256" key="6">
    <source>
        <dbReference type="ARBA" id="ARBA00023004"/>
    </source>
</evidence>
<dbReference type="SUPFAM" id="SSF54862">
    <property type="entry name" value="4Fe-4S ferredoxins"/>
    <property type="match status" value="1"/>
</dbReference>
<dbReference type="GO" id="GO:0046872">
    <property type="term" value="F:metal ion binding"/>
    <property type="evidence" value="ECO:0007669"/>
    <property type="project" value="UniProtKB-KW"/>
</dbReference>
<dbReference type="GO" id="GO:0051539">
    <property type="term" value="F:4 iron, 4 sulfur cluster binding"/>
    <property type="evidence" value="ECO:0007669"/>
    <property type="project" value="UniProtKB-KW"/>
</dbReference>
<keyword evidence="7" id="KW-0411">Iron-sulfur</keyword>
<dbReference type="PANTHER" id="PTHR43177:SF5">
    <property type="entry name" value="ANAEROBIC DIMETHYL SULFOXIDE REDUCTASE CHAIN B-RELATED"/>
    <property type="match status" value="1"/>
</dbReference>
<dbReference type="InterPro" id="IPR017900">
    <property type="entry name" value="4Fe4S_Fe_S_CS"/>
</dbReference>
<dbReference type="RefSeq" id="WP_055245997.1">
    <property type="nucleotide sequence ID" value="NZ_CABIWA010000025.1"/>
</dbReference>
<evidence type="ECO:0000256" key="7">
    <source>
        <dbReference type="ARBA" id="ARBA00023014"/>
    </source>
</evidence>
<feature type="domain" description="4Fe-4S ferredoxin-type" evidence="8">
    <location>
        <begin position="83"/>
        <end position="112"/>
    </location>
</feature>